<dbReference type="Pfam" id="PF01584">
    <property type="entry name" value="CheW"/>
    <property type="match status" value="1"/>
</dbReference>
<dbReference type="InterPro" id="IPR036061">
    <property type="entry name" value="CheW-like_dom_sf"/>
</dbReference>
<dbReference type="SMART" id="SM00260">
    <property type="entry name" value="CheW"/>
    <property type="match status" value="1"/>
</dbReference>
<dbReference type="RefSeq" id="WP_379744962.1">
    <property type="nucleotide sequence ID" value="NZ_JBHTCP010000002.1"/>
</dbReference>
<evidence type="ECO:0000313" key="3">
    <source>
        <dbReference type="Proteomes" id="UP001596549"/>
    </source>
</evidence>
<dbReference type="InterPro" id="IPR039315">
    <property type="entry name" value="CheW"/>
</dbReference>
<proteinExistence type="predicted"/>
<dbReference type="InterPro" id="IPR002545">
    <property type="entry name" value="CheW-lke_dom"/>
</dbReference>
<sequence>MMAAAKKCIIVKAGVDDFALSVDHVSSIEKAQMTSGTAEIRGESIHVVSLRDLMNSASTEDRATTAAGKIVIVESSGKKAGLYVDETSTVKEMIELAYPLPAELGMETGSMVNGVVQLDDQLVILLEIPEILNEIEEMGIMG</sequence>
<feature type="domain" description="CheW-like" evidence="1">
    <location>
        <begin position="1"/>
        <end position="137"/>
    </location>
</feature>
<evidence type="ECO:0000259" key="1">
    <source>
        <dbReference type="PROSITE" id="PS50851"/>
    </source>
</evidence>
<dbReference type="EMBL" id="JBHTCP010000002">
    <property type="protein sequence ID" value="MFC7370179.1"/>
    <property type="molecule type" value="Genomic_DNA"/>
</dbReference>
<dbReference type="Gene3D" id="2.40.50.180">
    <property type="entry name" value="CheA-289, Domain 4"/>
    <property type="match status" value="1"/>
</dbReference>
<accession>A0ABW2NQ66</accession>
<comment type="caution">
    <text evidence="2">The sequence shown here is derived from an EMBL/GenBank/DDBJ whole genome shotgun (WGS) entry which is preliminary data.</text>
</comment>
<gene>
    <name evidence="2" type="ORF">ACFQPF_00620</name>
</gene>
<keyword evidence="3" id="KW-1185">Reference proteome</keyword>
<dbReference type="Gene3D" id="2.30.30.40">
    <property type="entry name" value="SH3 Domains"/>
    <property type="match status" value="1"/>
</dbReference>
<name>A0ABW2NQ66_9BACL</name>
<dbReference type="PROSITE" id="PS50851">
    <property type="entry name" value="CHEW"/>
    <property type="match status" value="1"/>
</dbReference>
<protein>
    <submittedName>
        <fullName evidence="2">Chemotaxis protein CheW</fullName>
    </submittedName>
</protein>
<dbReference type="PANTHER" id="PTHR22617:SF23">
    <property type="entry name" value="CHEMOTAXIS PROTEIN CHEW"/>
    <property type="match status" value="1"/>
</dbReference>
<dbReference type="PANTHER" id="PTHR22617">
    <property type="entry name" value="CHEMOTAXIS SENSOR HISTIDINE KINASE-RELATED"/>
    <property type="match status" value="1"/>
</dbReference>
<organism evidence="2 3">
    <name type="scientific">Fictibacillus iocasae</name>
    <dbReference type="NCBI Taxonomy" id="2715437"/>
    <lineage>
        <taxon>Bacteria</taxon>
        <taxon>Bacillati</taxon>
        <taxon>Bacillota</taxon>
        <taxon>Bacilli</taxon>
        <taxon>Bacillales</taxon>
        <taxon>Fictibacillaceae</taxon>
        <taxon>Fictibacillus</taxon>
    </lineage>
</organism>
<evidence type="ECO:0000313" key="2">
    <source>
        <dbReference type="EMBL" id="MFC7370179.1"/>
    </source>
</evidence>
<reference evidence="3" key="1">
    <citation type="journal article" date="2019" name="Int. J. Syst. Evol. Microbiol.">
        <title>The Global Catalogue of Microorganisms (GCM) 10K type strain sequencing project: providing services to taxonomists for standard genome sequencing and annotation.</title>
        <authorList>
            <consortium name="The Broad Institute Genomics Platform"/>
            <consortium name="The Broad Institute Genome Sequencing Center for Infectious Disease"/>
            <person name="Wu L."/>
            <person name="Ma J."/>
        </authorList>
    </citation>
    <scope>NUCLEOTIDE SEQUENCE [LARGE SCALE GENOMIC DNA]</scope>
    <source>
        <strain evidence="3">NBRC 106396</strain>
    </source>
</reference>
<dbReference type="SUPFAM" id="SSF50341">
    <property type="entry name" value="CheW-like"/>
    <property type="match status" value="1"/>
</dbReference>
<dbReference type="Proteomes" id="UP001596549">
    <property type="component" value="Unassembled WGS sequence"/>
</dbReference>